<organism evidence="1">
    <name type="scientific">Siphoviridae sp. ctuyW65</name>
    <dbReference type="NCBI Taxonomy" id="2826508"/>
    <lineage>
        <taxon>Viruses</taxon>
        <taxon>Duplodnaviria</taxon>
        <taxon>Heunggongvirae</taxon>
        <taxon>Uroviricota</taxon>
        <taxon>Caudoviricetes</taxon>
    </lineage>
</organism>
<sequence>MLKKTITFVDYDGNERTEDFWFNISKAELAELEYSVKGGLKKILEKAVQDKDGPKIIKVFKEIVLKAYGVKSNDGRRFMKTEELTREFSETEAYVNLFMELATDDKAATAFMEGVMPKFEENKDNVTTMAAKNA</sequence>
<protein>
    <recommendedName>
        <fullName evidence="2">Phage protein</fullName>
    </recommendedName>
</protein>
<evidence type="ECO:0000313" key="1">
    <source>
        <dbReference type="EMBL" id="DAE23069.1"/>
    </source>
</evidence>
<name>A0A8S5QWI7_9CAUD</name>
<accession>A0A8S5QWI7</accession>
<dbReference type="InterPro" id="IPR057005">
    <property type="entry name" value="Phage_TAC_17"/>
</dbReference>
<dbReference type="EMBL" id="BK015745">
    <property type="protein sequence ID" value="DAE23069.1"/>
    <property type="molecule type" value="Genomic_DNA"/>
</dbReference>
<evidence type="ECO:0008006" key="2">
    <source>
        <dbReference type="Google" id="ProtNLM"/>
    </source>
</evidence>
<reference evidence="1" key="1">
    <citation type="journal article" date="2021" name="Proc. Natl. Acad. Sci. U.S.A.">
        <title>A Catalog of Tens of Thousands of Viruses from Human Metagenomes Reveals Hidden Associations with Chronic Diseases.</title>
        <authorList>
            <person name="Tisza M.J."/>
            <person name="Buck C.B."/>
        </authorList>
    </citation>
    <scope>NUCLEOTIDE SEQUENCE</scope>
    <source>
        <strain evidence="1">CtuyW65</strain>
    </source>
</reference>
<proteinExistence type="predicted"/>
<dbReference type="Pfam" id="PF23803">
    <property type="entry name" value="Phage_TAC_17"/>
    <property type="match status" value="1"/>
</dbReference>